<keyword evidence="2" id="KW-1185">Reference proteome</keyword>
<sequence>MVSQWMVYPAVGWVSSGGVVVSNCGEVWSFGSEPVVLLGDVLWVAWVLFCSGAAVVLQWCSSWVSGDTCFAIAAVDVTASARHIYYGEELVELAAQEILDCIPWIKERGGSVSMAYNYIHRHGIALEKYYPYTGVKGECKKSMKFHSPRVFIDGYCGIEAGNEDEMSRILQYHPIVVHIACHESFDFYKGLSDEFDLVNHPPVKLHVVCIVGKGTHNGEPVWLIKNSWGKDWGISGYGYIPRNGSYAGALGINCFPSFPIIGDHKRYEKPRLYKYQRATYGGGMNGYIARCAGDPCPPIFWSPVSGMEDMMDNQVICAIYRLPDAHKHITRPPTRVIFPQKSVEIADLKPDPALWHKDNGRKPWENRRQDPPGSISGWHLGDAVHRLVANSLQLRANRNGYSSEENMCVRSAEVANKQHLEGVKKIAKLEAECQRLHGLVRKKLPGPAALAQMKLEAENLGRYYGETRVRKYLLKPPSPHPPQLPDFSLDSVPKFYKENDFLTERLLAMEEETKMLKKALAMCTSELQASRNICAKTVSKLQILESQLHANNQQKSSSKSSLQIPTEGSLSQNAISPPSFTSMFEDGNDNERSAGSWATTLISELSHFKGKNIEKSNKAENENHLELMDDFLEMEKLASNDSNGAISGSDISNNMRSEMANQDTTINPHFHSKEQPELDS</sequence>
<evidence type="ECO:0000313" key="2">
    <source>
        <dbReference type="Proteomes" id="UP001060215"/>
    </source>
</evidence>
<gene>
    <name evidence="1" type="ORF">LOK49_LG05G02285</name>
</gene>
<dbReference type="Proteomes" id="UP001060215">
    <property type="component" value="Chromosome 4"/>
</dbReference>
<proteinExistence type="predicted"/>
<organism evidence="1 2">
    <name type="scientific">Camellia lanceoleosa</name>
    <dbReference type="NCBI Taxonomy" id="1840588"/>
    <lineage>
        <taxon>Eukaryota</taxon>
        <taxon>Viridiplantae</taxon>
        <taxon>Streptophyta</taxon>
        <taxon>Embryophyta</taxon>
        <taxon>Tracheophyta</taxon>
        <taxon>Spermatophyta</taxon>
        <taxon>Magnoliopsida</taxon>
        <taxon>eudicotyledons</taxon>
        <taxon>Gunneridae</taxon>
        <taxon>Pentapetalae</taxon>
        <taxon>asterids</taxon>
        <taxon>Ericales</taxon>
        <taxon>Theaceae</taxon>
        <taxon>Camellia</taxon>
    </lineage>
</organism>
<name>A0ACC0HRZ5_9ERIC</name>
<accession>A0ACC0HRZ5</accession>
<protein>
    <submittedName>
        <fullName evidence="1">Filament-like plant protein 4</fullName>
    </submittedName>
</protein>
<evidence type="ECO:0000313" key="1">
    <source>
        <dbReference type="EMBL" id="KAI8015698.1"/>
    </source>
</evidence>
<comment type="caution">
    <text evidence="1">The sequence shown here is derived from an EMBL/GenBank/DDBJ whole genome shotgun (WGS) entry which is preliminary data.</text>
</comment>
<dbReference type="EMBL" id="CM045761">
    <property type="protein sequence ID" value="KAI8015698.1"/>
    <property type="molecule type" value="Genomic_DNA"/>
</dbReference>
<reference evidence="1 2" key="1">
    <citation type="journal article" date="2022" name="Plant J.">
        <title>Chromosome-level genome of Camellia lanceoleosa provides a valuable resource for understanding genome evolution and self-incompatibility.</title>
        <authorList>
            <person name="Gong W."/>
            <person name="Xiao S."/>
            <person name="Wang L."/>
            <person name="Liao Z."/>
            <person name="Chang Y."/>
            <person name="Mo W."/>
            <person name="Hu G."/>
            <person name="Li W."/>
            <person name="Zhao G."/>
            <person name="Zhu H."/>
            <person name="Hu X."/>
            <person name="Ji K."/>
            <person name="Xiang X."/>
            <person name="Song Q."/>
            <person name="Yuan D."/>
            <person name="Jin S."/>
            <person name="Zhang L."/>
        </authorList>
    </citation>
    <scope>NUCLEOTIDE SEQUENCE [LARGE SCALE GENOMIC DNA]</scope>
    <source>
        <strain evidence="1">SQ_2022a</strain>
    </source>
</reference>